<accession>A0A365YXN4</accession>
<sequence length="474" mass="47230">MVAGRTAHARNMEQGAESMGAVTITGAEGSTVSVATSGAYVTSLAQQYAGQITATLKNDYIVNATPGMNTATVANTYTDITAGGTYTLKGSDAGVVIGGPNGQTLSQPVNVDGTGITTSVNVIAGDVGSVTYTAGSQSGVFTASSGNDVFKGGSGDYVVNTGGGRDTISTGSGQDTINAGQGGAAAIYLDSANNTLNLQGADTVYAQNTGAQTVDLETQSSVSGSASLDLGAKANLTDSGSGNYVTVHGGSVVNGGTDEHITFDNQEGLYGLEDLVEQQSLSGGTGDTISASGFLTVNNSTGGDISVDGCLSFLNARGSATVSAWRSTIYGAAGENALNITASDDTYTDFDGSQGSGSELFNGANSTGDINAIGGSGSNTLIGGSGNDTLSGANGINDFVFIKGHAGGQDIIKDFGKSTSNIVDLSSYNMTQASLQDMIANATVAGGNTTISLSDHTHVTFVGVTDLSTQNFKP</sequence>
<evidence type="ECO:0000313" key="2">
    <source>
        <dbReference type="Proteomes" id="UP000252680"/>
    </source>
</evidence>
<dbReference type="InterPro" id="IPR001343">
    <property type="entry name" value="Hemolysn_Ca-bd"/>
</dbReference>
<comment type="caution">
    <text evidence="1">The sequence shown here is derived from an EMBL/GenBank/DDBJ whole genome shotgun (WGS) entry which is preliminary data.</text>
</comment>
<evidence type="ECO:0008006" key="3">
    <source>
        <dbReference type="Google" id="ProtNLM"/>
    </source>
</evidence>
<dbReference type="AlphaFoldDB" id="A0A365YXN4"/>
<reference evidence="1 2" key="1">
    <citation type="submission" date="2018-05" db="EMBL/GenBank/DDBJ databases">
        <title>Komagataeibacter cocois sp. nov., for a novel cellulose- producing strain isolated from coconut milk.</title>
        <authorList>
            <person name="Liu L."/>
            <person name="Wang Y."/>
            <person name="Liu S."/>
            <person name="Bi J."/>
            <person name="Chen H."/>
            <person name="Deng J."/>
            <person name="Zhang C."/>
            <person name="Hu Q."/>
            <person name="Li C."/>
        </authorList>
    </citation>
    <scope>NUCLEOTIDE SEQUENCE [LARGE SCALE GENOMIC DNA]</scope>
    <source>
        <strain evidence="1 2">WE7</strain>
    </source>
</reference>
<dbReference type="Gene3D" id="2.150.10.10">
    <property type="entry name" value="Serralysin-like metalloprotease, C-terminal"/>
    <property type="match status" value="2"/>
</dbReference>
<dbReference type="Proteomes" id="UP000252680">
    <property type="component" value="Unassembled WGS sequence"/>
</dbReference>
<dbReference type="Pfam" id="PF00353">
    <property type="entry name" value="HemolysinCabind"/>
    <property type="match status" value="3"/>
</dbReference>
<dbReference type="SUPFAM" id="SSF51120">
    <property type="entry name" value="beta-Roll"/>
    <property type="match status" value="2"/>
</dbReference>
<dbReference type="PRINTS" id="PR00313">
    <property type="entry name" value="CABNDNGRPT"/>
</dbReference>
<dbReference type="InterPro" id="IPR011049">
    <property type="entry name" value="Serralysin-like_metalloprot_C"/>
</dbReference>
<gene>
    <name evidence="1" type="ORF">NJLHNGOC_06075</name>
</gene>
<keyword evidence="2" id="KW-1185">Reference proteome</keyword>
<name>A0A365YXN4_9PROT</name>
<dbReference type="GO" id="GO:0005509">
    <property type="term" value="F:calcium ion binding"/>
    <property type="evidence" value="ECO:0007669"/>
    <property type="project" value="InterPro"/>
</dbReference>
<organism evidence="1 2">
    <name type="scientific">Novacetimonas cocois</name>
    <dbReference type="NCBI Taxonomy" id="1747507"/>
    <lineage>
        <taxon>Bacteria</taxon>
        <taxon>Pseudomonadati</taxon>
        <taxon>Pseudomonadota</taxon>
        <taxon>Alphaproteobacteria</taxon>
        <taxon>Acetobacterales</taxon>
        <taxon>Acetobacteraceae</taxon>
        <taxon>Novacetimonas</taxon>
    </lineage>
</organism>
<dbReference type="EMBL" id="QEXL01000006">
    <property type="protein sequence ID" value="RBM08013.1"/>
    <property type="molecule type" value="Genomic_DNA"/>
</dbReference>
<protein>
    <recommendedName>
        <fullName evidence="3">Calcium-binding protein</fullName>
    </recommendedName>
</protein>
<proteinExistence type="predicted"/>
<evidence type="ECO:0000313" key="1">
    <source>
        <dbReference type="EMBL" id="RBM08013.1"/>
    </source>
</evidence>